<keyword evidence="3" id="KW-1185">Reference proteome</keyword>
<dbReference type="AlphaFoldDB" id="A0A0A2V6C8"/>
<organism evidence="2 3">
    <name type="scientific">Paracoccidioides lutzii (strain ATCC MYA-826 / Pb01)</name>
    <name type="common">Paracoccidioides brasiliensis</name>
    <dbReference type="NCBI Taxonomy" id="502779"/>
    <lineage>
        <taxon>Eukaryota</taxon>
        <taxon>Fungi</taxon>
        <taxon>Dikarya</taxon>
        <taxon>Ascomycota</taxon>
        <taxon>Pezizomycotina</taxon>
        <taxon>Eurotiomycetes</taxon>
        <taxon>Eurotiomycetidae</taxon>
        <taxon>Onygenales</taxon>
        <taxon>Ajellomycetaceae</taxon>
        <taxon>Paracoccidioides</taxon>
    </lineage>
</organism>
<dbReference type="KEGG" id="pbl:PAAG_11297"/>
<dbReference type="EMBL" id="KN293994">
    <property type="protein sequence ID" value="KGQ01907.1"/>
    <property type="molecule type" value="Genomic_DNA"/>
</dbReference>
<gene>
    <name evidence="2" type="ORF">PAAG_11297</name>
</gene>
<dbReference type="VEuPathDB" id="FungiDB:PAAG_11297"/>
<proteinExistence type="predicted"/>
<dbReference type="HOGENOM" id="CLU_2146624_0_0_1"/>
<dbReference type="GeneID" id="26970349"/>
<protein>
    <submittedName>
        <fullName evidence="2">Uncharacterized protein</fullName>
    </submittedName>
</protein>
<evidence type="ECO:0000256" key="1">
    <source>
        <dbReference type="SAM" id="MobiDB-lite"/>
    </source>
</evidence>
<name>A0A0A2V6C8_PARBA</name>
<dbReference type="RefSeq" id="XP_015703392.1">
    <property type="nucleotide sequence ID" value="XM_015846970.1"/>
</dbReference>
<dbReference type="Proteomes" id="UP000002059">
    <property type="component" value="Partially assembled WGS sequence"/>
</dbReference>
<feature type="region of interest" description="Disordered" evidence="1">
    <location>
        <begin position="1"/>
        <end position="112"/>
    </location>
</feature>
<sequence length="112" mass="11653">MDNNSDQEDRLFSSEGRAGFVRLGTRSKVDDGGDSGILKGHRGPNLGKGPLIMSATPAAPRSNFSRDPARSSQSEPAEPGPAMLASPTVPPQSGSTQDFKGLNHVSPATGHK</sequence>
<feature type="compositionally biased region" description="Polar residues" evidence="1">
    <location>
        <begin position="62"/>
        <end position="75"/>
    </location>
</feature>
<evidence type="ECO:0000313" key="3">
    <source>
        <dbReference type="Proteomes" id="UP000002059"/>
    </source>
</evidence>
<accession>A0A0A2V6C8</accession>
<evidence type="ECO:0000313" key="2">
    <source>
        <dbReference type="EMBL" id="KGQ01907.1"/>
    </source>
</evidence>
<reference evidence="2 3" key="1">
    <citation type="journal article" date="2011" name="PLoS Genet.">
        <title>Comparative genomic analysis of human fungal pathogens causing paracoccidioidomycosis.</title>
        <authorList>
            <person name="Desjardins C.A."/>
            <person name="Champion M.D."/>
            <person name="Holder J.W."/>
            <person name="Muszewska A."/>
            <person name="Goldberg J."/>
            <person name="Bailao A.M."/>
            <person name="Brigido M.M."/>
            <person name="Ferreira M.E."/>
            <person name="Garcia A.M."/>
            <person name="Grynberg M."/>
            <person name="Gujja S."/>
            <person name="Heiman D.I."/>
            <person name="Henn M.R."/>
            <person name="Kodira C.D."/>
            <person name="Leon-Narvaez H."/>
            <person name="Longo L.V."/>
            <person name="Ma L.J."/>
            <person name="Malavazi I."/>
            <person name="Matsuo A.L."/>
            <person name="Morais F.V."/>
            <person name="Pereira M."/>
            <person name="Rodriguez-Brito S."/>
            <person name="Sakthikumar S."/>
            <person name="Salem-Izacc S.M."/>
            <person name="Sykes S.M."/>
            <person name="Teixeira M.M."/>
            <person name="Vallejo M.C."/>
            <person name="Walter M.E."/>
            <person name="Yandava C."/>
            <person name="Young S."/>
            <person name="Zeng Q."/>
            <person name="Zucker J."/>
            <person name="Felipe M.S."/>
            <person name="Goldman G.H."/>
            <person name="Haas B.J."/>
            <person name="McEwen J.G."/>
            <person name="Nino-Vega G."/>
            <person name="Puccia R."/>
            <person name="San-Blas G."/>
            <person name="Soares C.M."/>
            <person name="Birren B.W."/>
            <person name="Cuomo C.A."/>
        </authorList>
    </citation>
    <scope>NUCLEOTIDE SEQUENCE [LARGE SCALE GENOMIC DNA]</scope>
    <source>
        <strain evidence="3">ATCC MYA-826 / Pb01</strain>
    </source>
</reference>